<dbReference type="PROSITE" id="PS50880">
    <property type="entry name" value="TOPRIM"/>
    <property type="match status" value="1"/>
</dbReference>
<reference evidence="3" key="2">
    <citation type="submission" date="2009-09" db="EMBL/GenBank/DDBJ databases">
        <title>Complete sequence of plasmid1 of Candidatus Accumulibacter phosphatis clade IIA str. UW-1.</title>
        <authorList>
            <consortium name="US DOE Joint Genome Institute"/>
            <person name="Martin H.G."/>
            <person name="Ivanova N."/>
            <person name="Kunin V."/>
            <person name="Warnecke F."/>
            <person name="Barry K."/>
            <person name="He S."/>
            <person name="Salamov A."/>
            <person name="Szeto E."/>
            <person name="Dalin E."/>
            <person name="Pangilinan J.L."/>
            <person name="Lapidus A."/>
            <person name="Lowry S."/>
            <person name="Kyrpides N.C."/>
            <person name="McMahon K.D."/>
            <person name="Hugenholtz P."/>
        </authorList>
    </citation>
    <scope>NUCLEOTIDE SEQUENCE [LARGE SCALE GENOMIC DNA]</scope>
    <source>
        <strain evidence="3">UW-1</strain>
        <plasmid evidence="3">pAph01</plasmid>
        <plasmid>UW-1</plasmid>
    </source>
</reference>
<feature type="region of interest" description="Disordered" evidence="1">
    <location>
        <begin position="301"/>
        <end position="325"/>
    </location>
</feature>
<evidence type="ECO:0000256" key="1">
    <source>
        <dbReference type="SAM" id="MobiDB-lite"/>
    </source>
</evidence>
<sequence length="903" mass="99541">MADTKKAFHEQVAEKLIEQLRQGTAPWQRPWEAGEAASLLPINPTTGKRYRGINAIQLLSQGRVDRRWLTYKQAAAAGAQVRKGEHGTAIQYWKFSEEQTRTDESGKPVLDAQGQPVKAEVRLERPRVFFATVFNAEQIDGLPAMQRREQTWDAVERAEAILQASRAVIQHGGQNRAFYRLRTDSIHLPDKGQFPSADNYYAIALHELGHWTGHPSRLDRDLAHPFGSEGYAKEELRAEIASMILGDELGIGHDPGQHAAYVGTWINVLRDDPLEIFRAAADAEKIHGYVLALEQQQVQEQTSQQAQTQDSAQNQGSAENHDNTENQEAAMKSFTQTPVLASAALNSTDGEAAVADPRLDPINPHEQAARLARIEEERVRRDPNSTDEDIAAAREARKSADVAALLNDKDLQRQIAEHEREQQTTQAGQVDQASQSSKIWIDVPYPQKDEAKALGARWDRQEQSWYVPAGVDPAPFARWTPAAAPQARPKQSPATPPRQYLAVPYGERVAAKAAGAVWDKAAKSWYAGPKADLAKLKRWKPENVPTQQGPAMTPRDEFAEALRSIGCVVSGDHPIMDGQKHRISVEGEKHSEKSGSGFYVGHLDGHPAGYMKNNKIGIDLKWKSKGYTFEPEQKARMLAEAAEKLQARTAEQERLHEQTAQRVARQMAKLLPVIEPTAYMNAKGIEPQPGVFTDREGQKTYIPATDVDGKQWTMQYIREDGSKRFAKDSRKEVCFHAIGGLDALAKAPVLVIGEGYATAGSLSQTLGFATVAAFDSGNLVPVAKALHEKYPDKPIVIAGDDDKHLEATQGVNPGRSKAEEAARAVGGKLLLPIFAPGEQAANPKGFTDFNDLATKSVLGQEGIARQVRSVVDDVIEWQRGRSVEGRARGERQEQAVRRVAKVG</sequence>
<evidence type="ECO:0000259" key="2">
    <source>
        <dbReference type="PROSITE" id="PS50880"/>
    </source>
</evidence>
<evidence type="ECO:0000313" key="3">
    <source>
        <dbReference type="EMBL" id="ACV37774.1"/>
    </source>
</evidence>
<name>C7RVW4_ACCRE</name>
<dbReference type="Pfam" id="PF13362">
    <property type="entry name" value="Toprim_3"/>
    <property type="match status" value="1"/>
</dbReference>
<dbReference type="CDD" id="cd01029">
    <property type="entry name" value="TOPRIM_primases"/>
    <property type="match status" value="1"/>
</dbReference>
<protein>
    <recommendedName>
        <fullName evidence="2">Toprim domain-containing protein</fullName>
    </recommendedName>
</protein>
<dbReference type="InterPro" id="IPR006171">
    <property type="entry name" value="TOPRIM_dom"/>
</dbReference>
<dbReference type="GO" id="GO:0003697">
    <property type="term" value="F:single-stranded DNA binding"/>
    <property type="evidence" value="ECO:0007669"/>
    <property type="project" value="InterPro"/>
</dbReference>
<keyword evidence="3" id="KW-0614">Plasmid</keyword>
<dbReference type="InterPro" id="IPR013610">
    <property type="entry name" value="ArdC_N"/>
</dbReference>
<dbReference type="Pfam" id="PF18818">
    <property type="entry name" value="MPTase-PolyVal"/>
    <property type="match status" value="1"/>
</dbReference>
<feature type="compositionally biased region" description="Low complexity" evidence="1">
    <location>
        <begin position="301"/>
        <end position="315"/>
    </location>
</feature>
<dbReference type="InterPro" id="IPR041459">
    <property type="entry name" value="MPTase-PolyVal"/>
</dbReference>
<dbReference type="Pfam" id="PF08401">
    <property type="entry name" value="ArdcN"/>
    <property type="match status" value="1"/>
</dbReference>
<reference evidence="3" key="1">
    <citation type="submission" date="2009-08" db="EMBL/GenBank/DDBJ databases">
        <authorList>
            <consortium name="US DOE Joint Genome Institute"/>
            <person name="Lucas S."/>
            <person name="Copeland A."/>
            <person name="Lapidus A."/>
            <person name="Glavina del Rio T."/>
            <person name="Dalin E."/>
            <person name="Tice H."/>
            <person name="Bruce D."/>
            <person name="Barry K."/>
            <person name="Pitluck S."/>
            <person name="Lowry S."/>
            <person name="Larimer F."/>
            <person name="Land M."/>
            <person name="Hauser L."/>
            <person name="Kyrpides N."/>
            <person name="Ivanova N."/>
            <person name="McMahon K.D."/>
            <person name="Hugenholtz P."/>
        </authorList>
    </citation>
    <scope>NUCLEOTIDE SEQUENCE</scope>
    <source>
        <strain evidence="3">UW-1</strain>
        <plasmid evidence="3">pAph01</plasmid>
    </source>
</reference>
<feature type="domain" description="Toprim" evidence="2">
    <location>
        <begin position="748"/>
        <end position="836"/>
    </location>
</feature>
<dbReference type="Pfam" id="PF18974">
    <property type="entry name" value="DUF5710"/>
    <property type="match status" value="2"/>
</dbReference>
<dbReference type="KEGG" id="app:CAP2UW1_4644"/>
<dbReference type="AlphaFoldDB" id="C7RVW4"/>
<organism evidence="3">
    <name type="scientific">Accumulibacter regalis</name>
    <dbReference type="NCBI Taxonomy" id="522306"/>
    <lineage>
        <taxon>Bacteria</taxon>
        <taxon>Pseudomonadati</taxon>
        <taxon>Pseudomonadota</taxon>
        <taxon>Betaproteobacteria</taxon>
        <taxon>Candidatus Accumulibacter</taxon>
    </lineage>
</organism>
<dbReference type="EMBL" id="CP001716">
    <property type="protein sequence ID" value="ACV37774.1"/>
    <property type="molecule type" value="Genomic_DNA"/>
</dbReference>
<gene>
    <name evidence="3" type="ordered locus">CAP2UW1_4644</name>
</gene>
<dbReference type="SMART" id="SM00493">
    <property type="entry name" value="TOPRIM"/>
    <property type="match status" value="1"/>
</dbReference>
<dbReference type="HOGENOM" id="CLU_006100_0_0_4"/>
<accession>C7RVW4</accession>
<dbReference type="InterPro" id="IPR034154">
    <property type="entry name" value="TOPRIM_DnaG/twinkle"/>
</dbReference>
<dbReference type="OrthoDB" id="9792687at2"/>
<geneLocation type="plasmid" evidence="3">
    <name>pAph01</name>
</geneLocation>
<proteinExistence type="predicted"/>
<dbReference type="InterPro" id="IPR043764">
    <property type="entry name" value="DUF5710"/>
</dbReference>